<keyword evidence="10" id="KW-0963">Cytoplasm</keyword>
<evidence type="ECO:0000256" key="4">
    <source>
        <dbReference type="ARBA" id="ARBA00022741"/>
    </source>
</evidence>
<accession>A0A5C0UJM9</accession>
<dbReference type="NCBIfam" id="TIGR00513">
    <property type="entry name" value="accA"/>
    <property type="match status" value="1"/>
</dbReference>
<name>A0A5C0UJM9_9PROT</name>
<dbReference type="KEGG" id="nabu:FZC36_01010"/>
<keyword evidence="5 10" id="KW-0276">Fatty acid metabolism</keyword>
<comment type="subcellular location">
    <subcellularLocation>
        <location evidence="10">Cytoplasm</location>
    </subcellularLocation>
</comment>
<dbReference type="GO" id="GO:0009317">
    <property type="term" value="C:acetyl-CoA carboxylase complex"/>
    <property type="evidence" value="ECO:0007669"/>
    <property type="project" value="InterPro"/>
</dbReference>
<keyword evidence="6 10" id="KW-0067">ATP-binding</keyword>
<keyword evidence="8 10" id="KW-0275">Fatty acid biosynthesis</keyword>
<dbReference type="GO" id="GO:2001295">
    <property type="term" value="P:malonyl-CoA biosynthetic process"/>
    <property type="evidence" value="ECO:0007669"/>
    <property type="project" value="UniProtKB-UniRule"/>
</dbReference>
<evidence type="ECO:0000256" key="9">
    <source>
        <dbReference type="ARBA" id="ARBA00049152"/>
    </source>
</evidence>
<dbReference type="AlphaFoldDB" id="A0A5C0UJM9"/>
<keyword evidence="14" id="KW-1185">Reference proteome</keyword>
<evidence type="ECO:0000256" key="1">
    <source>
        <dbReference type="ARBA" id="ARBA00004956"/>
    </source>
</evidence>
<gene>
    <name evidence="10" type="primary">accA</name>
    <name evidence="13" type="ORF">FZC36_01010</name>
</gene>
<comment type="similarity">
    <text evidence="10">Belongs to the AccA family.</text>
</comment>
<dbReference type="NCBIfam" id="NF004344">
    <property type="entry name" value="PRK05724.1"/>
    <property type="match status" value="1"/>
</dbReference>
<dbReference type="EC" id="2.1.3.15" evidence="10"/>
<keyword evidence="3 10" id="KW-0808">Transferase</keyword>
<dbReference type="RefSeq" id="WP_148972137.1">
    <property type="nucleotide sequence ID" value="NZ_CP043314.1"/>
</dbReference>
<dbReference type="Proteomes" id="UP000324924">
    <property type="component" value="Chromosome"/>
</dbReference>
<comment type="pathway">
    <text evidence="1 10">Lipid metabolism; malonyl-CoA biosynthesis; malonyl-CoA from acetyl-CoA: step 1/1.</text>
</comment>
<evidence type="ECO:0000313" key="13">
    <source>
        <dbReference type="EMBL" id="QEK39014.1"/>
    </source>
</evidence>
<evidence type="ECO:0000256" key="7">
    <source>
        <dbReference type="ARBA" id="ARBA00023098"/>
    </source>
</evidence>
<evidence type="ECO:0000256" key="6">
    <source>
        <dbReference type="ARBA" id="ARBA00022840"/>
    </source>
</evidence>
<dbReference type="Pfam" id="PF03255">
    <property type="entry name" value="ACCA"/>
    <property type="match status" value="1"/>
</dbReference>
<evidence type="ECO:0000313" key="14">
    <source>
        <dbReference type="Proteomes" id="UP000324924"/>
    </source>
</evidence>
<dbReference type="GO" id="GO:0006633">
    <property type="term" value="P:fatty acid biosynthetic process"/>
    <property type="evidence" value="ECO:0007669"/>
    <property type="project" value="UniProtKB-KW"/>
</dbReference>
<keyword evidence="13" id="KW-0436">Ligase</keyword>
<dbReference type="NCBIfam" id="NF041504">
    <property type="entry name" value="AccA_sub"/>
    <property type="match status" value="1"/>
</dbReference>
<keyword evidence="11" id="KW-0175">Coiled coil</keyword>
<evidence type="ECO:0000256" key="2">
    <source>
        <dbReference type="ARBA" id="ARBA00022516"/>
    </source>
</evidence>
<evidence type="ECO:0000256" key="3">
    <source>
        <dbReference type="ARBA" id="ARBA00022679"/>
    </source>
</evidence>
<keyword evidence="2 10" id="KW-0444">Lipid biosynthesis</keyword>
<feature type="coiled-coil region" evidence="11">
    <location>
        <begin position="6"/>
        <end position="51"/>
    </location>
</feature>
<protein>
    <recommendedName>
        <fullName evidence="10">Acetyl-coenzyme A carboxylase carboxyl transferase subunit alpha</fullName>
        <shortName evidence="10">ACCase subunit alpha</shortName>
        <shortName evidence="10">Acetyl-CoA carboxylase carboxyltransferase subunit alpha</shortName>
        <ecNumber evidence="10">2.1.3.15</ecNumber>
    </recommendedName>
</protein>
<keyword evidence="4 10" id="KW-0547">Nucleotide-binding</keyword>
<feature type="domain" description="CoA carboxyltransferase C-terminal" evidence="12">
    <location>
        <begin position="44"/>
        <end position="294"/>
    </location>
</feature>
<dbReference type="PRINTS" id="PR01069">
    <property type="entry name" value="ACCCTRFRASEA"/>
</dbReference>
<dbReference type="GO" id="GO:0003989">
    <property type="term" value="F:acetyl-CoA carboxylase activity"/>
    <property type="evidence" value="ECO:0007669"/>
    <property type="project" value="InterPro"/>
</dbReference>
<dbReference type="InterPro" id="IPR029045">
    <property type="entry name" value="ClpP/crotonase-like_dom_sf"/>
</dbReference>
<evidence type="ECO:0000256" key="8">
    <source>
        <dbReference type="ARBA" id="ARBA00023160"/>
    </source>
</evidence>
<dbReference type="GO" id="GO:0016743">
    <property type="term" value="F:carboxyl- or carbamoyltransferase activity"/>
    <property type="evidence" value="ECO:0007669"/>
    <property type="project" value="UniProtKB-UniRule"/>
</dbReference>
<dbReference type="HAMAP" id="MF_00823">
    <property type="entry name" value="AcetylCoA_CT_alpha"/>
    <property type="match status" value="1"/>
</dbReference>
<dbReference type="OrthoDB" id="9808023at2"/>
<evidence type="ECO:0000256" key="5">
    <source>
        <dbReference type="ARBA" id="ARBA00022832"/>
    </source>
</evidence>
<dbReference type="PANTHER" id="PTHR42853:SF3">
    <property type="entry name" value="ACETYL-COENZYME A CARBOXYLASE CARBOXYL TRANSFERASE SUBUNIT ALPHA, CHLOROPLASTIC"/>
    <property type="match status" value="1"/>
</dbReference>
<comment type="function">
    <text evidence="10">Component of the acetyl coenzyme A carboxylase (ACC) complex. First, biotin carboxylase catalyzes the carboxylation of biotin on its carrier protein (BCCP) and then the CO(2) group is transferred by the carboxyltransferase to acetyl-CoA to form malonyl-CoA.</text>
</comment>
<dbReference type="PANTHER" id="PTHR42853">
    <property type="entry name" value="ACETYL-COENZYME A CARBOXYLASE CARBOXYL TRANSFERASE SUBUNIT ALPHA"/>
    <property type="match status" value="1"/>
</dbReference>
<keyword evidence="7 10" id="KW-0443">Lipid metabolism</keyword>
<dbReference type="Gene3D" id="3.90.226.10">
    <property type="entry name" value="2-enoyl-CoA Hydratase, Chain A, domain 1"/>
    <property type="match status" value="1"/>
</dbReference>
<dbReference type="UniPathway" id="UPA00655">
    <property type="reaction ID" value="UER00711"/>
</dbReference>
<comment type="catalytic activity">
    <reaction evidence="9 10">
        <text>N(6)-carboxybiotinyl-L-lysyl-[protein] + acetyl-CoA = N(6)-biotinyl-L-lysyl-[protein] + malonyl-CoA</text>
        <dbReference type="Rhea" id="RHEA:54728"/>
        <dbReference type="Rhea" id="RHEA-COMP:10505"/>
        <dbReference type="Rhea" id="RHEA-COMP:10506"/>
        <dbReference type="ChEBI" id="CHEBI:57288"/>
        <dbReference type="ChEBI" id="CHEBI:57384"/>
        <dbReference type="ChEBI" id="CHEBI:83144"/>
        <dbReference type="ChEBI" id="CHEBI:83145"/>
        <dbReference type="EC" id="2.1.3.15"/>
    </reaction>
</comment>
<organism evidence="13 14">
    <name type="scientific">Candidatus Nesciobacter abundans</name>
    <dbReference type="NCBI Taxonomy" id="2601668"/>
    <lineage>
        <taxon>Bacteria</taxon>
        <taxon>Pseudomonadati</taxon>
        <taxon>Pseudomonadota</taxon>
        <taxon>Alphaproteobacteria</taxon>
        <taxon>Holosporales</taxon>
        <taxon>Holosporaceae</taxon>
        <taxon>Candidatus Nesciobacter</taxon>
    </lineage>
</organism>
<dbReference type="GO" id="GO:0005524">
    <property type="term" value="F:ATP binding"/>
    <property type="evidence" value="ECO:0007669"/>
    <property type="project" value="UniProtKB-KW"/>
</dbReference>
<evidence type="ECO:0000259" key="12">
    <source>
        <dbReference type="PROSITE" id="PS50989"/>
    </source>
</evidence>
<proteinExistence type="inferred from homology"/>
<sequence length="321" mass="35450">MSIFYQLDFESDIREIEQKIVELKESTNCGKSKVLNEISVLEEKRDKKLEKIYANLTPWQKVQIARHPDRPKGFYYINAITEDFFELSGDRCKGNDRAIVAGIAKFRGRKIMIAAQEKGHDSKTMTEHNFGMPLPEGYRKLVRVMKLANELNLPFVSLVDTAGASPGIEAEEGGQGHAIASAISASFELEVPNVSVIIGEGGSGGAVALACANSIIMNEHSIYSTISPEGCSAILWKNKDSKKKAAEMQKLTAQDLLSFGLIDKIIDEPLGGAHRNKDKMCDRVANCIEEELDLLSGKPSSFVKASRAEKFKNIHKKYGII</sequence>
<evidence type="ECO:0000256" key="10">
    <source>
        <dbReference type="HAMAP-Rule" id="MF_00823"/>
    </source>
</evidence>
<evidence type="ECO:0000256" key="11">
    <source>
        <dbReference type="SAM" id="Coils"/>
    </source>
</evidence>
<dbReference type="EMBL" id="CP043314">
    <property type="protein sequence ID" value="QEK39014.1"/>
    <property type="molecule type" value="Genomic_DNA"/>
</dbReference>
<dbReference type="PROSITE" id="PS50989">
    <property type="entry name" value="COA_CT_CTER"/>
    <property type="match status" value="1"/>
</dbReference>
<dbReference type="InterPro" id="IPR011763">
    <property type="entry name" value="COA_CT_C"/>
</dbReference>
<dbReference type="SUPFAM" id="SSF52096">
    <property type="entry name" value="ClpP/crotonase"/>
    <property type="match status" value="1"/>
</dbReference>
<reference evidence="13 14" key="1">
    <citation type="submission" date="2019-08" db="EMBL/GenBank/DDBJ databases">
        <title>Highly reduced genomes of protist endosymbionts show evolutionary convergence.</title>
        <authorList>
            <person name="George E."/>
            <person name="Husnik F."/>
            <person name="Tashyreva D."/>
            <person name="Prokopchuk G."/>
            <person name="Horak A."/>
            <person name="Kwong W.K."/>
            <person name="Lukes J."/>
            <person name="Keeling P.J."/>
        </authorList>
    </citation>
    <scope>NUCLEOTIDE SEQUENCE [LARGE SCALE GENOMIC DNA]</scope>
    <source>
        <strain evidence="13">1604HC</strain>
    </source>
</reference>
<dbReference type="InterPro" id="IPR001095">
    <property type="entry name" value="Acetyl_CoA_COase_a_su"/>
</dbReference>
<comment type="subunit">
    <text evidence="10">Acetyl-CoA carboxylase is a heterohexamer composed of biotin carboxyl carrier protein (AccB), biotin carboxylase (AccC) and two subunits each of ACCase subunit alpha (AccA) and ACCase subunit beta (AccD).</text>
</comment>